<dbReference type="Proteomes" id="UP000001823">
    <property type="component" value="Chromosome"/>
</dbReference>
<keyword evidence="2" id="KW-1185">Reference proteome</keyword>
<evidence type="ECO:0008006" key="3">
    <source>
        <dbReference type="Google" id="ProtNLM"/>
    </source>
</evidence>
<dbReference type="PaxDb" id="195103-CPF_2597"/>
<name>A0A0H2YPM5_CLOP1</name>
<dbReference type="InterPro" id="IPR024524">
    <property type="entry name" value="DUF3800"/>
</dbReference>
<dbReference type="Pfam" id="PF12686">
    <property type="entry name" value="DUF3800"/>
    <property type="match status" value="1"/>
</dbReference>
<sequence length="362" mass="43623">MGYYIFFDESGKIDRQRNKYSYYGALGIKKSEHKFMNETFLKEEIGRELHFRKFSLHNLDSYLNVMNKLLEISVFNIYLVNNEKALCVADKLSIDKSKLRELLYIKIPERLMYGILRHFDDFYNTKIIIDKCDEYDKYNIESKLEYQLNAQSVYRDKKYIINEVKQMDSKDDICLQGIDILIGIISFIIDKKYCSYREDLNEKDFNYIMNIANDDEKKIIGQSYKNKNKNNEYKLSIRGDGEKLKILRDIYDKYKFYTQLSIQKSEFIYRLLNSEKKLNSISKIGIFMWNQEEEIFIQNINDYISKFILFKSQFDDYNKMKIVKKYKESELKNNEEYEELLGFGRNSSIIVQRYLEELDVNF</sequence>
<dbReference type="AlphaFoldDB" id="A0A0H2YPM5"/>
<gene>
    <name evidence="1" type="ordered locus">CPF_2597</name>
</gene>
<dbReference type="eggNOG" id="ENOG502ZBME">
    <property type="taxonomic scope" value="Bacteria"/>
</dbReference>
<reference evidence="1 2" key="1">
    <citation type="journal article" date="2006" name="Genome Res.">
        <title>Skewed genomic variability in strains of the toxigenic bacterial pathogen, Clostridium perfringens.</title>
        <authorList>
            <person name="Myers G.S."/>
            <person name="Rasko D.A."/>
            <person name="Cheung J.K."/>
            <person name="Ravel J."/>
            <person name="Seshadri R."/>
            <person name="Deboy R.T."/>
            <person name="Ren Q."/>
            <person name="Varga J."/>
            <person name="Awad M.M."/>
            <person name="Brinkac L.M."/>
            <person name="Daugherty S.C."/>
            <person name="Haft D.H."/>
            <person name="Dodson R.J."/>
            <person name="Madupu R."/>
            <person name="Nelson W.C."/>
            <person name="Rosovitz M.J."/>
            <person name="Sullivan S.A."/>
            <person name="Khouri H."/>
            <person name="Dimitrov G.I."/>
            <person name="Watkins K.L."/>
            <person name="Mulligan S."/>
            <person name="Benton J."/>
            <person name="Radune D."/>
            <person name="Fisher D.J."/>
            <person name="Atkins H.S."/>
            <person name="Hiscox T."/>
            <person name="Jost B.H."/>
            <person name="Billington S.J."/>
            <person name="Songer J.G."/>
            <person name="McClane B.A."/>
            <person name="Titball R.W."/>
            <person name="Rood J.I."/>
            <person name="Melville S.B."/>
            <person name="Paulsen I.T."/>
        </authorList>
    </citation>
    <scope>NUCLEOTIDE SEQUENCE [LARGE SCALE GENOMIC DNA]</scope>
    <source>
        <strain evidence="2">ATCC 13124 / DSM 756 / JCM 1290 / NCIMB 6125 / NCTC 8237 / S 107 / Type A</strain>
    </source>
</reference>
<evidence type="ECO:0000313" key="2">
    <source>
        <dbReference type="Proteomes" id="UP000001823"/>
    </source>
</evidence>
<accession>A0A0H2YPM5</accession>
<dbReference type="RefSeq" id="WP_011591110.1">
    <property type="nucleotide sequence ID" value="NC_008261.1"/>
</dbReference>
<organism evidence="1 2">
    <name type="scientific">Clostridium perfringens (strain ATCC 13124 / DSM 756 / JCM 1290 / NCIMB 6125 / NCTC 8237 / Type A)</name>
    <dbReference type="NCBI Taxonomy" id="195103"/>
    <lineage>
        <taxon>Bacteria</taxon>
        <taxon>Bacillati</taxon>
        <taxon>Bacillota</taxon>
        <taxon>Clostridia</taxon>
        <taxon>Eubacteriales</taxon>
        <taxon>Clostridiaceae</taxon>
        <taxon>Clostridium</taxon>
    </lineage>
</organism>
<dbReference type="EMBL" id="CP000246">
    <property type="protein sequence ID" value="ABG82456.1"/>
    <property type="molecule type" value="Genomic_DNA"/>
</dbReference>
<evidence type="ECO:0000313" key="1">
    <source>
        <dbReference type="EMBL" id="ABG82456.1"/>
    </source>
</evidence>
<proteinExistence type="predicted"/>
<dbReference type="KEGG" id="cpf:CPF_2597"/>
<protein>
    <recommendedName>
        <fullName evidence="3">DUF3800 domain-containing protein</fullName>
    </recommendedName>
</protein>
<dbReference type="STRING" id="195103.CPF_2597"/>
<dbReference type="HOGENOM" id="CLU_873637_0_0_9"/>